<dbReference type="GO" id="GO:0005886">
    <property type="term" value="C:plasma membrane"/>
    <property type="evidence" value="ECO:0007669"/>
    <property type="project" value="TreeGrafter"/>
</dbReference>
<dbReference type="InterPro" id="IPR000595">
    <property type="entry name" value="cNMP-bd_dom"/>
</dbReference>
<dbReference type="PANTHER" id="PTHR10217:SF435">
    <property type="entry name" value="POTASSIUM VOLTAGE-GATED CHANNEL PROTEIN EAG"/>
    <property type="match status" value="1"/>
</dbReference>
<dbReference type="InterPro" id="IPR050818">
    <property type="entry name" value="KCNH_animal-type"/>
</dbReference>
<evidence type="ECO:0000313" key="2">
    <source>
        <dbReference type="EMBL" id="VAW14083.1"/>
    </source>
</evidence>
<feature type="domain" description="Cyclic nucleotide-binding" evidence="1">
    <location>
        <begin position="15"/>
        <end position="134"/>
    </location>
</feature>
<dbReference type="SMART" id="SM00100">
    <property type="entry name" value="cNMP"/>
    <property type="match status" value="1"/>
</dbReference>
<sequence length="154" mass="16971">MKLEDEVELLRRIPLFAKLEPSRLKLLAFTSERMAFEPGQDMFHQGDIGDAAYLILSGEADVLVDTPSGPITVASVGKNALVGEISILCDAPRNATVRPTAKLDALKIKKEHFLRLITEFPEMAIEVMRVLANRVSATNEELSAAKRQLRELAG</sequence>
<dbReference type="Gene3D" id="2.60.120.10">
    <property type="entry name" value="Jelly Rolls"/>
    <property type="match status" value="1"/>
</dbReference>
<organism evidence="2">
    <name type="scientific">hydrothermal vent metagenome</name>
    <dbReference type="NCBI Taxonomy" id="652676"/>
    <lineage>
        <taxon>unclassified sequences</taxon>
        <taxon>metagenomes</taxon>
        <taxon>ecological metagenomes</taxon>
    </lineage>
</organism>
<dbReference type="Pfam" id="PF00027">
    <property type="entry name" value="cNMP_binding"/>
    <property type="match status" value="1"/>
</dbReference>
<dbReference type="PANTHER" id="PTHR10217">
    <property type="entry name" value="VOLTAGE AND LIGAND GATED POTASSIUM CHANNEL"/>
    <property type="match status" value="1"/>
</dbReference>
<reference evidence="2" key="1">
    <citation type="submission" date="2018-06" db="EMBL/GenBank/DDBJ databases">
        <authorList>
            <person name="Zhirakovskaya E."/>
        </authorList>
    </citation>
    <scope>NUCLEOTIDE SEQUENCE</scope>
</reference>
<dbReference type="SUPFAM" id="SSF51206">
    <property type="entry name" value="cAMP-binding domain-like"/>
    <property type="match status" value="1"/>
</dbReference>
<dbReference type="CDD" id="cd00038">
    <property type="entry name" value="CAP_ED"/>
    <property type="match status" value="1"/>
</dbReference>
<dbReference type="InterPro" id="IPR018490">
    <property type="entry name" value="cNMP-bd_dom_sf"/>
</dbReference>
<gene>
    <name evidence="2" type="ORF">MNBD_ALPHA09-447</name>
</gene>
<dbReference type="GO" id="GO:0042391">
    <property type="term" value="P:regulation of membrane potential"/>
    <property type="evidence" value="ECO:0007669"/>
    <property type="project" value="TreeGrafter"/>
</dbReference>
<protein>
    <submittedName>
        <fullName evidence="2">cAMP-binding proteins - catabolite gene activator and regulatory subunit of cAMP-dependent protein kinases</fullName>
    </submittedName>
</protein>
<proteinExistence type="predicted"/>
<evidence type="ECO:0000259" key="1">
    <source>
        <dbReference type="PROSITE" id="PS50042"/>
    </source>
</evidence>
<dbReference type="PROSITE" id="PS50042">
    <property type="entry name" value="CNMP_BINDING_3"/>
    <property type="match status" value="1"/>
</dbReference>
<name>A0A3B0TD74_9ZZZZ</name>
<dbReference type="EMBL" id="UOEM01000069">
    <property type="protein sequence ID" value="VAW14083.1"/>
    <property type="molecule type" value="Genomic_DNA"/>
</dbReference>
<dbReference type="InterPro" id="IPR014710">
    <property type="entry name" value="RmlC-like_jellyroll"/>
</dbReference>
<accession>A0A3B0TD74</accession>
<dbReference type="PRINTS" id="PR00103">
    <property type="entry name" value="CAMPKINASE"/>
</dbReference>
<dbReference type="GO" id="GO:0005249">
    <property type="term" value="F:voltage-gated potassium channel activity"/>
    <property type="evidence" value="ECO:0007669"/>
    <property type="project" value="TreeGrafter"/>
</dbReference>
<dbReference type="AlphaFoldDB" id="A0A3B0TD74"/>